<keyword evidence="5" id="KW-1185">Reference proteome</keyword>
<dbReference type="InterPro" id="IPR001304">
    <property type="entry name" value="C-type_lectin-like"/>
</dbReference>
<dbReference type="AlphaFoldDB" id="A0A3B3Z132"/>
<evidence type="ECO:0000313" key="4">
    <source>
        <dbReference type="Ensembl" id="ENSPMEP00000033411.1"/>
    </source>
</evidence>
<dbReference type="SMART" id="SM00034">
    <property type="entry name" value="CLECT"/>
    <property type="match status" value="1"/>
</dbReference>
<dbReference type="PANTHER" id="PTHR45784">
    <property type="entry name" value="C-TYPE LECTIN DOMAIN FAMILY 20 MEMBER A-RELATED"/>
    <property type="match status" value="1"/>
</dbReference>
<evidence type="ECO:0000256" key="1">
    <source>
        <dbReference type="ARBA" id="ARBA00023157"/>
    </source>
</evidence>
<keyword evidence="1" id="KW-1015">Disulfide bond</keyword>
<dbReference type="Proteomes" id="UP000261480">
    <property type="component" value="Unplaced"/>
</dbReference>
<keyword evidence="2" id="KW-0812">Transmembrane</keyword>
<reference evidence="4" key="2">
    <citation type="submission" date="2025-09" db="UniProtKB">
        <authorList>
            <consortium name="Ensembl"/>
        </authorList>
    </citation>
    <scope>IDENTIFICATION</scope>
</reference>
<dbReference type="InterPro" id="IPR018378">
    <property type="entry name" value="C-type_lectin_CS"/>
</dbReference>
<dbReference type="InterPro" id="IPR016187">
    <property type="entry name" value="CTDL_fold"/>
</dbReference>
<dbReference type="InterPro" id="IPR016186">
    <property type="entry name" value="C-type_lectin-like/link_sf"/>
</dbReference>
<evidence type="ECO:0000259" key="3">
    <source>
        <dbReference type="PROSITE" id="PS50041"/>
    </source>
</evidence>
<sequence>MLIDVSQIFLLYCSLFHTFLLTVLLFCTVLSLICEILELIPTSGVTFKSTGSSLQLFDETKSWIEALQYCDQQSSSLVEITNQTVLEELKTILANKNELQKEVWVGLERSIFGTNVKWQWTSGAKADQSKWISSFPANGFNNHCGKIVWNKQSRTIQLLDANCHDKLPFICQGELLTVESSLT</sequence>
<dbReference type="PANTHER" id="PTHR45784:SF5">
    <property type="entry name" value="C-TYPE LECTIN DOMAIN FAMILY 20 MEMBER A-RELATED"/>
    <property type="match status" value="1"/>
</dbReference>
<evidence type="ECO:0000313" key="5">
    <source>
        <dbReference type="Proteomes" id="UP000261480"/>
    </source>
</evidence>
<keyword evidence="2" id="KW-1133">Transmembrane helix</keyword>
<feature type="domain" description="C-type lectin" evidence="3">
    <location>
        <begin position="49"/>
        <end position="172"/>
    </location>
</feature>
<evidence type="ECO:0000256" key="2">
    <source>
        <dbReference type="SAM" id="Phobius"/>
    </source>
</evidence>
<feature type="transmembrane region" description="Helical" evidence="2">
    <location>
        <begin position="9"/>
        <end position="33"/>
    </location>
</feature>
<dbReference type="Ensembl" id="ENSPMET00000034403.1">
    <property type="protein sequence ID" value="ENSPMEP00000033411.1"/>
    <property type="gene ID" value="ENSPMEG00000021887.1"/>
</dbReference>
<name>A0A3B3Z132_9TELE</name>
<dbReference type="PROSITE" id="PS50041">
    <property type="entry name" value="C_TYPE_LECTIN_2"/>
    <property type="match status" value="1"/>
</dbReference>
<dbReference type="PROSITE" id="PS00615">
    <property type="entry name" value="C_TYPE_LECTIN_1"/>
    <property type="match status" value="1"/>
</dbReference>
<dbReference type="CDD" id="cd00037">
    <property type="entry name" value="CLECT"/>
    <property type="match status" value="1"/>
</dbReference>
<keyword evidence="2" id="KW-0472">Membrane</keyword>
<dbReference type="Gene3D" id="3.10.100.10">
    <property type="entry name" value="Mannose-Binding Protein A, subunit A"/>
    <property type="match status" value="1"/>
</dbReference>
<proteinExistence type="predicted"/>
<protein>
    <recommendedName>
        <fullName evidence="3">C-type lectin domain-containing protein</fullName>
    </recommendedName>
</protein>
<dbReference type="STRING" id="48701.ENSPMEP00000033411"/>
<accession>A0A3B3Z132</accession>
<dbReference type="SUPFAM" id="SSF56436">
    <property type="entry name" value="C-type lectin-like"/>
    <property type="match status" value="1"/>
</dbReference>
<reference evidence="4" key="1">
    <citation type="submission" date="2025-08" db="UniProtKB">
        <authorList>
            <consortium name="Ensembl"/>
        </authorList>
    </citation>
    <scope>IDENTIFICATION</scope>
</reference>
<organism evidence="4 5">
    <name type="scientific">Poecilia mexicana</name>
    <dbReference type="NCBI Taxonomy" id="48701"/>
    <lineage>
        <taxon>Eukaryota</taxon>
        <taxon>Metazoa</taxon>
        <taxon>Chordata</taxon>
        <taxon>Craniata</taxon>
        <taxon>Vertebrata</taxon>
        <taxon>Euteleostomi</taxon>
        <taxon>Actinopterygii</taxon>
        <taxon>Neopterygii</taxon>
        <taxon>Teleostei</taxon>
        <taxon>Neoteleostei</taxon>
        <taxon>Acanthomorphata</taxon>
        <taxon>Ovalentaria</taxon>
        <taxon>Atherinomorphae</taxon>
        <taxon>Cyprinodontiformes</taxon>
        <taxon>Poeciliidae</taxon>
        <taxon>Poeciliinae</taxon>
        <taxon>Poecilia</taxon>
    </lineage>
</organism>
<dbReference type="Pfam" id="PF00059">
    <property type="entry name" value="Lectin_C"/>
    <property type="match status" value="1"/>
</dbReference>